<dbReference type="Pfam" id="PF13557">
    <property type="entry name" value="Phenol_MetA_deg"/>
    <property type="match status" value="1"/>
</dbReference>
<evidence type="ECO:0000313" key="3">
    <source>
        <dbReference type="Proteomes" id="UP000621447"/>
    </source>
</evidence>
<dbReference type="RefSeq" id="WP_174193733.1">
    <property type="nucleotide sequence ID" value="NZ_JABULH010000002.1"/>
</dbReference>
<evidence type="ECO:0000256" key="1">
    <source>
        <dbReference type="SAM" id="SignalP"/>
    </source>
</evidence>
<keyword evidence="3" id="KW-1185">Reference proteome</keyword>
<feature type="chain" id="PRO_5046679097" evidence="1">
    <location>
        <begin position="24"/>
        <end position="271"/>
    </location>
</feature>
<protein>
    <submittedName>
        <fullName evidence="2">Transporter</fullName>
    </submittedName>
</protein>
<proteinExistence type="predicted"/>
<name>A0ABX2JH65_9SPHN</name>
<dbReference type="Proteomes" id="UP000621447">
    <property type="component" value="Unassembled WGS sequence"/>
</dbReference>
<keyword evidence="1" id="KW-0732">Signal</keyword>
<sequence>MRHARALLAATLACAASALPAAAQQRDDLRFCPNRPSLGSSGCTTLPGEVQVEASGIEWELDNNADERVDTIRYADVLARVGFGPKTEFQIDWSPQVSQRTRDKATGTISRVSGISDVMLAVRQNITHSDGHGLSTAVQPFVMLPTGRGEISDGTWSAGAVMPIVYELNDTWSVGFTGQAAAQADEDRHGRHFDASGIVEVGYTVSSDVTAFADFLLERDNDPAQHVTQAQLAGSLAWQPTKRTQFDVLAVAGLNHHTPDLRLALGGAFVF</sequence>
<feature type="signal peptide" evidence="1">
    <location>
        <begin position="1"/>
        <end position="23"/>
    </location>
</feature>
<accession>A0ABX2JH65</accession>
<dbReference type="InterPro" id="IPR025737">
    <property type="entry name" value="FApF"/>
</dbReference>
<organism evidence="2 3">
    <name type="scientific">Sphingomonas hominis</name>
    <dbReference type="NCBI Taxonomy" id="2741495"/>
    <lineage>
        <taxon>Bacteria</taxon>
        <taxon>Pseudomonadati</taxon>
        <taxon>Pseudomonadota</taxon>
        <taxon>Alphaproteobacteria</taxon>
        <taxon>Sphingomonadales</taxon>
        <taxon>Sphingomonadaceae</taxon>
        <taxon>Sphingomonas</taxon>
    </lineage>
</organism>
<dbReference type="EMBL" id="JABULH010000002">
    <property type="protein sequence ID" value="NTS65154.1"/>
    <property type="molecule type" value="Genomic_DNA"/>
</dbReference>
<comment type="caution">
    <text evidence="2">The sequence shown here is derived from an EMBL/GenBank/DDBJ whole genome shotgun (WGS) entry which is preliminary data.</text>
</comment>
<gene>
    <name evidence="2" type="ORF">HRV97_08255</name>
</gene>
<reference evidence="2 3" key="1">
    <citation type="submission" date="2020-06" db="EMBL/GenBank/DDBJ databases">
        <title>Sphingomonas hominis sp. nov., a member of the Sphingomonas, isolated from the hair of a 22-year-old girl.</title>
        <authorList>
            <person name="Zhang D.-F."/>
            <person name="Cui X.-W."/>
        </authorList>
    </citation>
    <scope>NUCLEOTIDE SEQUENCE [LARGE SCALE GENOMIC DNA]</scope>
    <source>
        <strain evidence="2 3">HHU CXW</strain>
    </source>
</reference>
<evidence type="ECO:0000313" key="2">
    <source>
        <dbReference type="EMBL" id="NTS65154.1"/>
    </source>
</evidence>